<evidence type="ECO:0000313" key="1">
    <source>
        <dbReference type="EMBL" id="BAT25860.1"/>
    </source>
</evidence>
<reference evidence="1" key="1">
    <citation type="journal article" date="2015" name="Proc. Natl. Acad. Sci. U.S.A.">
        <title>Bacterial clade with the ribosomal RNA operon on a small plasmid rather than the chromosome.</title>
        <authorList>
            <person name="Anda M."/>
            <person name="Ohtsubo Y."/>
            <person name="Okubo T."/>
            <person name="Sugawara M."/>
            <person name="Nagata Y."/>
            <person name="Tsuda M."/>
            <person name="Minamisawa K."/>
            <person name="Mitsui H."/>
        </authorList>
    </citation>
    <scope>NUCLEOTIDE SEQUENCE</scope>
    <source>
        <strain evidence="1">DSM 21988</strain>
    </source>
</reference>
<proteinExistence type="predicted"/>
<organism evidence="1">
    <name type="scientific">Aureimonas altamirensis</name>
    <dbReference type="NCBI Taxonomy" id="370622"/>
    <lineage>
        <taxon>Bacteria</taxon>
        <taxon>Pseudomonadati</taxon>
        <taxon>Pseudomonadota</taxon>
        <taxon>Alphaproteobacteria</taxon>
        <taxon>Hyphomicrobiales</taxon>
        <taxon>Aurantimonadaceae</taxon>
        <taxon>Aureimonas</taxon>
    </lineage>
</organism>
<name>A0A0P0YWR6_9HYPH</name>
<protein>
    <submittedName>
        <fullName evidence="1">Uncharacterized protein</fullName>
    </submittedName>
</protein>
<dbReference type="RefSeq" id="WP_060600351.1">
    <property type="nucleotide sequence ID" value="NZ_BBWQ01000001.1"/>
</dbReference>
<dbReference type="AlphaFoldDB" id="A0A0P0YWR6"/>
<dbReference type="EMBL" id="LC066370">
    <property type="protein sequence ID" value="BAT25860.1"/>
    <property type="molecule type" value="Genomic_DNA"/>
</dbReference>
<sequence>MSALTIKDRARVKGSQRRVVEVDTVVHLLHDTHGPVIAHLGIAADQRDRQPAGLSDTGAPISCRREFLLRGAYWPAA</sequence>
<accession>A0A0P0YWR6</accession>